<protein>
    <submittedName>
        <fullName evidence="1">Uncharacterized protein</fullName>
    </submittedName>
</protein>
<organism evidence="1 2">
    <name type="scientific">Nocardia macrotermitis</name>
    <dbReference type="NCBI Taxonomy" id="2585198"/>
    <lineage>
        <taxon>Bacteria</taxon>
        <taxon>Bacillati</taxon>
        <taxon>Actinomycetota</taxon>
        <taxon>Actinomycetes</taxon>
        <taxon>Mycobacteriales</taxon>
        <taxon>Nocardiaceae</taxon>
        <taxon>Nocardia</taxon>
    </lineage>
</organism>
<name>A0A7K0D6W4_9NOCA</name>
<comment type="caution">
    <text evidence="1">The sequence shown here is derived from an EMBL/GenBank/DDBJ whole genome shotgun (WGS) entry which is preliminary data.</text>
</comment>
<gene>
    <name evidence="1" type="ORF">NRB20_46120</name>
</gene>
<keyword evidence="2" id="KW-1185">Reference proteome</keyword>
<evidence type="ECO:0000313" key="2">
    <source>
        <dbReference type="Proteomes" id="UP000438448"/>
    </source>
</evidence>
<evidence type="ECO:0000313" key="1">
    <source>
        <dbReference type="EMBL" id="MQY21500.1"/>
    </source>
</evidence>
<sequence>MTAVDAESVSQLAPRPDRTLFLGRTDEFRAEGESVRLNTPVVGGPVLGTAREDMSGGCDGCW</sequence>
<dbReference type="AlphaFoldDB" id="A0A7K0D6W4"/>
<dbReference type="Proteomes" id="UP000438448">
    <property type="component" value="Unassembled WGS sequence"/>
</dbReference>
<dbReference type="EMBL" id="WEGK01000010">
    <property type="protein sequence ID" value="MQY21500.1"/>
    <property type="molecule type" value="Genomic_DNA"/>
</dbReference>
<reference evidence="1 2" key="1">
    <citation type="submission" date="2019-10" db="EMBL/GenBank/DDBJ databases">
        <title>Nocardia macrotermitis sp. nov. and Nocardia aurantia sp. nov., isolated from the gut of fungus growing-termite Macrotermes natalensis.</title>
        <authorList>
            <person name="Benndorf R."/>
            <person name="Schwitalla J."/>
            <person name="Martin K."/>
            <person name="De Beer W."/>
            <person name="Kaster A.-K."/>
            <person name="Vollmers J."/>
            <person name="Poulsen M."/>
            <person name="Beemelmanns C."/>
        </authorList>
    </citation>
    <scope>NUCLEOTIDE SEQUENCE [LARGE SCALE GENOMIC DNA]</scope>
    <source>
        <strain evidence="1 2">RB20</strain>
    </source>
</reference>
<proteinExistence type="predicted"/>
<accession>A0A7K0D6W4</accession>